<evidence type="ECO:0000256" key="4">
    <source>
        <dbReference type="ARBA" id="ARBA00022679"/>
    </source>
</evidence>
<evidence type="ECO:0000313" key="9">
    <source>
        <dbReference type="Proteomes" id="UP001357733"/>
    </source>
</evidence>
<dbReference type="EMBL" id="JAYKOT010000003">
    <property type="protein sequence ID" value="MEB3429132.1"/>
    <property type="molecule type" value="Genomic_DNA"/>
</dbReference>
<evidence type="ECO:0000256" key="2">
    <source>
        <dbReference type="ARBA" id="ARBA00022448"/>
    </source>
</evidence>
<name>A0AAW9MYL6_9FIRM</name>
<dbReference type="GO" id="GO:0005737">
    <property type="term" value="C:cytoplasm"/>
    <property type="evidence" value="ECO:0007669"/>
    <property type="project" value="UniProtKB-SubCell"/>
</dbReference>
<dbReference type="SUPFAM" id="SSF51261">
    <property type="entry name" value="Duplicated hybrid motif"/>
    <property type="match status" value="1"/>
</dbReference>
<dbReference type="AlphaFoldDB" id="A0AAW9MYL6"/>
<dbReference type="GO" id="GO:0009401">
    <property type="term" value="P:phosphoenolpyruvate-dependent sugar phosphotransferase system"/>
    <property type="evidence" value="ECO:0007669"/>
    <property type="project" value="UniProtKB-KW"/>
</dbReference>
<gene>
    <name evidence="8" type="ORF">VLK81_03695</name>
</gene>
<dbReference type="PROSITE" id="PS00371">
    <property type="entry name" value="PTS_EIIA_TYPE_1_HIS"/>
    <property type="match status" value="1"/>
</dbReference>
<dbReference type="Proteomes" id="UP001357733">
    <property type="component" value="Unassembled WGS sequence"/>
</dbReference>
<dbReference type="PANTHER" id="PTHR45008:SF1">
    <property type="entry name" value="PTS SYSTEM GLUCOSE-SPECIFIC EIIA COMPONENT"/>
    <property type="match status" value="1"/>
</dbReference>
<dbReference type="InterPro" id="IPR011055">
    <property type="entry name" value="Dup_hybrid_motif"/>
</dbReference>
<evidence type="ECO:0000256" key="5">
    <source>
        <dbReference type="ARBA" id="ARBA00022683"/>
    </source>
</evidence>
<keyword evidence="2" id="KW-0813">Transport</keyword>
<dbReference type="FunFam" id="2.70.70.10:FF:000001">
    <property type="entry name" value="PTS system glucose-specific IIA component"/>
    <property type="match status" value="1"/>
</dbReference>
<comment type="caution">
    <text evidence="8">The sequence shown here is derived from an EMBL/GenBank/DDBJ whole genome shotgun (WGS) entry which is preliminary data.</text>
</comment>
<keyword evidence="3 8" id="KW-0762">Sugar transport</keyword>
<proteinExistence type="predicted"/>
<dbReference type="PANTHER" id="PTHR45008">
    <property type="entry name" value="PTS SYSTEM GLUCOSE-SPECIFIC EIIA COMPONENT"/>
    <property type="match status" value="1"/>
</dbReference>
<organism evidence="8 9">
    <name type="scientific">Citroniella saccharovorans</name>
    <dbReference type="NCBI Taxonomy" id="2053367"/>
    <lineage>
        <taxon>Bacteria</taxon>
        <taxon>Bacillati</taxon>
        <taxon>Bacillota</taxon>
        <taxon>Tissierellia</taxon>
        <taxon>Tissierellales</taxon>
        <taxon>Peptoniphilaceae</taxon>
        <taxon>Citroniella</taxon>
    </lineage>
</organism>
<sequence length="147" mass="15982">MFSPAEGEIIALDQVEDELFSKKMLGDGFAVIPSDGNFYAPCSGTITLFHKANHAFGITTEDGLEVLVHVGLDTVELGGEGFTPILSEGQKVQAGDLILKTNLKLLEDRGLKTVTPVTIVNFQDYSISDINYKADFKTPVLQYEKIG</sequence>
<evidence type="ECO:0000256" key="1">
    <source>
        <dbReference type="ARBA" id="ARBA00004496"/>
    </source>
</evidence>
<keyword evidence="4" id="KW-0808">Transferase</keyword>
<reference evidence="8 9" key="1">
    <citation type="submission" date="2024-01" db="EMBL/GenBank/DDBJ databases">
        <title>Complete genome sequence of Citroniella saccharovorans strain M6.X9, isolated from human fecal sample.</title>
        <authorList>
            <person name="Cheng G."/>
            <person name="Westerholm M."/>
            <person name="Schnurer A."/>
        </authorList>
    </citation>
    <scope>NUCLEOTIDE SEQUENCE [LARGE SCALE GENOMIC DNA]</scope>
    <source>
        <strain evidence="8 9">DSM 29873</strain>
    </source>
</reference>
<evidence type="ECO:0000313" key="8">
    <source>
        <dbReference type="EMBL" id="MEB3429132.1"/>
    </source>
</evidence>
<accession>A0AAW9MYL6</accession>
<evidence type="ECO:0000256" key="3">
    <source>
        <dbReference type="ARBA" id="ARBA00022597"/>
    </source>
</evidence>
<evidence type="ECO:0000256" key="6">
    <source>
        <dbReference type="ARBA" id="ARBA00022777"/>
    </source>
</evidence>
<keyword evidence="9" id="KW-1185">Reference proteome</keyword>
<dbReference type="PROSITE" id="PS51093">
    <property type="entry name" value="PTS_EIIA_TYPE_1"/>
    <property type="match status" value="1"/>
</dbReference>
<dbReference type="GO" id="GO:0016301">
    <property type="term" value="F:kinase activity"/>
    <property type="evidence" value="ECO:0007669"/>
    <property type="project" value="UniProtKB-KW"/>
</dbReference>
<dbReference type="Pfam" id="PF00358">
    <property type="entry name" value="PTS_EIIA_1"/>
    <property type="match status" value="1"/>
</dbReference>
<evidence type="ECO:0000259" key="7">
    <source>
        <dbReference type="PROSITE" id="PS51093"/>
    </source>
</evidence>
<protein>
    <submittedName>
        <fullName evidence="8">PTS glucose transporter subunit IIA</fullName>
    </submittedName>
</protein>
<keyword evidence="5" id="KW-0598">Phosphotransferase system</keyword>
<comment type="subcellular location">
    <subcellularLocation>
        <location evidence="1">Cytoplasm</location>
    </subcellularLocation>
</comment>
<dbReference type="InterPro" id="IPR001127">
    <property type="entry name" value="PTS_EIIA_1_perm"/>
</dbReference>
<keyword evidence="6" id="KW-0418">Kinase</keyword>
<dbReference type="InterPro" id="IPR050890">
    <property type="entry name" value="PTS_EIIA_component"/>
</dbReference>
<feature type="domain" description="PTS EIIA type-1" evidence="7">
    <location>
        <begin position="17"/>
        <end position="121"/>
    </location>
</feature>
<dbReference type="RefSeq" id="WP_324620448.1">
    <property type="nucleotide sequence ID" value="NZ_JAYKOT010000003.1"/>
</dbReference>
<dbReference type="Gene3D" id="2.70.70.10">
    <property type="entry name" value="Glucose Permease (Domain IIA)"/>
    <property type="match status" value="1"/>
</dbReference>
<dbReference type="NCBIfam" id="TIGR00830">
    <property type="entry name" value="PTBA"/>
    <property type="match status" value="1"/>
</dbReference>